<dbReference type="AlphaFoldDB" id="A0A484YCG6"/>
<evidence type="ECO:0000313" key="1">
    <source>
        <dbReference type="EMBL" id="VFS34140.1"/>
    </source>
</evidence>
<dbReference type="Proteomes" id="UP000351155">
    <property type="component" value="Unassembled WGS sequence"/>
</dbReference>
<sequence>MIYSEKSAPMSGNKCRKRIIPHDEIKSSLIVNAKTIPQASALIVL</sequence>
<protein>
    <submittedName>
        <fullName evidence="1">Uncharacterized protein</fullName>
    </submittedName>
</protein>
<proteinExistence type="predicted"/>
<reference evidence="1 2" key="1">
    <citation type="submission" date="2019-03" db="EMBL/GenBank/DDBJ databases">
        <authorList>
            <consortium name="Pathogen Informatics"/>
        </authorList>
    </citation>
    <scope>NUCLEOTIDE SEQUENCE [LARGE SCALE GENOMIC DNA]</scope>
    <source>
        <strain evidence="1 2">NCTC12126</strain>
    </source>
</reference>
<organism evidence="1 2">
    <name type="scientific">Enterobacter cancerogenus</name>
    <dbReference type="NCBI Taxonomy" id="69218"/>
    <lineage>
        <taxon>Bacteria</taxon>
        <taxon>Pseudomonadati</taxon>
        <taxon>Pseudomonadota</taxon>
        <taxon>Gammaproteobacteria</taxon>
        <taxon>Enterobacterales</taxon>
        <taxon>Enterobacteriaceae</taxon>
        <taxon>Enterobacter</taxon>
        <taxon>Enterobacter cloacae complex</taxon>
    </lineage>
</organism>
<accession>A0A484YCG6</accession>
<evidence type="ECO:0000313" key="2">
    <source>
        <dbReference type="Proteomes" id="UP000351155"/>
    </source>
</evidence>
<gene>
    <name evidence="1" type="ORF">NCTC12126_03381</name>
</gene>
<dbReference type="EMBL" id="CAADIW010000027">
    <property type="protein sequence ID" value="VFS34140.1"/>
    <property type="molecule type" value="Genomic_DNA"/>
</dbReference>
<name>A0A484YCG6_9ENTR</name>